<proteinExistence type="predicted"/>
<protein>
    <submittedName>
        <fullName evidence="1">Ribonuclease H-like domain-containing protein</fullName>
    </submittedName>
</protein>
<gene>
    <name evidence="1" type="ORF">F5144DRAFT_603668</name>
</gene>
<name>A0ACB7P128_9PEZI</name>
<accession>A0ACB7P128</accession>
<evidence type="ECO:0000313" key="1">
    <source>
        <dbReference type="EMBL" id="KAH6627396.1"/>
    </source>
</evidence>
<comment type="caution">
    <text evidence="1">The sequence shown here is derived from an EMBL/GenBank/DDBJ whole genome shotgun (WGS) entry which is preliminary data.</text>
</comment>
<sequence>MSSSTSHSIAAEADSARDDLVAAVTESLQSINFDDTPAADMIDMVDTTAKLSKMLDTLDGLPTEPPSLYFDLEGENLSRHGSVSILQLHVLPSSRTYLVDVHTLQHTAFSTCGGNGRTLRELLECDGIPKVFFDVRNDSDALYSHFNIRLARIQDLQLMELATRTFSKKYITGLSKCIERDACLPAAELITWKAVKDAGVKLFAPDYDGSYTVFAKRPLCDAIKLYYAQDAQILPRLWSQYNARMAPAWARKVHETSKERVTLSQTATFNGKGRHMALAPPGWH</sequence>
<organism evidence="1 2">
    <name type="scientific">Chaetomium tenue</name>
    <dbReference type="NCBI Taxonomy" id="1854479"/>
    <lineage>
        <taxon>Eukaryota</taxon>
        <taxon>Fungi</taxon>
        <taxon>Dikarya</taxon>
        <taxon>Ascomycota</taxon>
        <taxon>Pezizomycotina</taxon>
        <taxon>Sordariomycetes</taxon>
        <taxon>Sordariomycetidae</taxon>
        <taxon>Sordariales</taxon>
        <taxon>Chaetomiaceae</taxon>
        <taxon>Chaetomium</taxon>
    </lineage>
</organism>
<reference evidence="1 2" key="1">
    <citation type="journal article" date="2021" name="Nat. Commun.">
        <title>Genetic determinants of endophytism in the Arabidopsis root mycobiome.</title>
        <authorList>
            <person name="Mesny F."/>
            <person name="Miyauchi S."/>
            <person name="Thiergart T."/>
            <person name="Pickel B."/>
            <person name="Atanasova L."/>
            <person name="Karlsson M."/>
            <person name="Huettel B."/>
            <person name="Barry K.W."/>
            <person name="Haridas S."/>
            <person name="Chen C."/>
            <person name="Bauer D."/>
            <person name="Andreopoulos W."/>
            <person name="Pangilinan J."/>
            <person name="LaButti K."/>
            <person name="Riley R."/>
            <person name="Lipzen A."/>
            <person name="Clum A."/>
            <person name="Drula E."/>
            <person name="Henrissat B."/>
            <person name="Kohler A."/>
            <person name="Grigoriev I.V."/>
            <person name="Martin F.M."/>
            <person name="Hacquard S."/>
        </authorList>
    </citation>
    <scope>NUCLEOTIDE SEQUENCE [LARGE SCALE GENOMIC DNA]</scope>
    <source>
        <strain evidence="1 2">MPI-SDFR-AT-0079</strain>
    </source>
</reference>
<dbReference type="Proteomes" id="UP000724584">
    <property type="component" value="Unassembled WGS sequence"/>
</dbReference>
<dbReference type="EMBL" id="JAGIZQ010000005">
    <property type="protein sequence ID" value="KAH6627396.1"/>
    <property type="molecule type" value="Genomic_DNA"/>
</dbReference>
<keyword evidence="2" id="KW-1185">Reference proteome</keyword>
<evidence type="ECO:0000313" key="2">
    <source>
        <dbReference type="Proteomes" id="UP000724584"/>
    </source>
</evidence>